<dbReference type="GO" id="GO:0005737">
    <property type="term" value="C:cytoplasm"/>
    <property type="evidence" value="ECO:0007669"/>
    <property type="project" value="UniProtKB-SubCell"/>
</dbReference>
<feature type="binding site" evidence="14">
    <location>
        <begin position="220"/>
        <end position="222"/>
    </location>
    <ligand>
        <name>beta-D-galactose</name>
        <dbReference type="ChEBI" id="CHEBI:27667"/>
    </ligand>
</feature>
<organism evidence="15 16">
    <name type="scientific">Pustulibacterium marinum</name>
    <dbReference type="NCBI Taxonomy" id="1224947"/>
    <lineage>
        <taxon>Bacteria</taxon>
        <taxon>Pseudomonadati</taxon>
        <taxon>Bacteroidota</taxon>
        <taxon>Flavobacteriia</taxon>
        <taxon>Flavobacteriales</taxon>
        <taxon>Flavobacteriaceae</taxon>
        <taxon>Pustulibacterium</taxon>
    </lineage>
</organism>
<dbReference type="RefSeq" id="WP_093025512.1">
    <property type="nucleotide sequence ID" value="NZ_FPBK01000009.1"/>
</dbReference>
<evidence type="ECO:0000256" key="10">
    <source>
        <dbReference type="ARBA" id="ARBA00023277"/>
    </source>
</evidence>
<evidence type="ECO:0000256" key="5">
    <source>
        <dbReference type="ARBA" id="ARBA00011245"/>
    </source>
</evidence>
<dbReference type="FunFam" id="2.70.98.10:FF:000003">
    <property type="entry name" value="Aldose 1-epimerase"/>
    <property type="match status" value="1"/>
</dbReference>
<dbReference type="NCBIfam" id="NF008277">
    <property type="entry name" value="PRK11055.1"/>
    <property type="match status" value="1"/>
</dbReference>
<dbReference type="Proteomes" id="UP000199138">
    <property type="component" value="Unassembled WGS sequence"/>
</dbReference>
<dbReference type="PANTHER" id="PTHR10091:SF0">
    <property type="entry name" value="GALACTOSE MUTAROTASE"/>
    <property type="match status" value="1"/>
</dbReference>
<comment type="pathway">
    <text evidence="3 11">Carbohydrate metabolism; hexose metabolism.</text>
</comment>
<evidence type="ECO:0000256" key="12">
    <source>
        <dbReference type="PIRSR" id="PIRSR005096-1"/>
    </source>
</evidence>
<evidence type="ECO:0000313" key="15">
    <source>
        <dbReference type="EMBL" id="SFU60457.1"/>
    </source>
</evidence>
<evidence type="ECO:0000256" key="8">
    <source>
        <dbReference type="ARBA" id="ARBA00022837"/>
    </source>
</evidence>
<name>A0A1I7HI74_9FLAO</name>
<evidence type="ECO:0000313" key="16">
    <source>
        <dbReference type="Proteomes" id="UP000199138"/>
    </source>
</evidence>
<dbReference type="EC" id="5.1.3.3" evidence="11"/>
<evidence type="ECO:0000256" key="11">
    <source>
        <dbReference type="PIRNR" id="PIRNR005096"/>
    </source>
</evidence>
<reference evidence="16" key="1">
    <citation type="submission" date="2016-10" db="EMBL/GenBank/DDBJ databases">
        <authorList>
            <person name="Varghese N."/>
            <person name="Submissions S."/>
        </authorList>
    </citation>
    <scope>NUCLEOTIDE SEQUENCE [LARGE SCALE GENOMIC DNA]</scope>
    <source>
        <strain evidence="16">CGMCC 1.12333</strain>
    </source>
</reference>
<evidence type="ECO:0000256" key="13">
    <source>
        <dbReference type="PIRSR" id="PIRSR005096-2"/>
    </source>
</evidence>
<keyword evidence="7" id="KW-0597">Phosphoprotein</keyword>
<dbReference type="OrthoDB" id="9779408at2"/>
<feature type="binding site" evidence="13">
    <location>
        <position position="291"/>
    </location>
    <ligand>
        <name>beta-D-galactose</name>
        <dbReference type="ChEBI" id="CHEBI:27667"/>
    </ligand>
</feature>
<gene>
    <name evidence="15" type="ORF">SAMN05216480_109102</name>
</gene>
<dbReference type="InterPro" id="IPR047215">
    <property type="entry name" value="Galactose_mutarotase-like"/>
</dbReference>
<evidence type="ECO:0000256" key="3">
    <source>
        <dbReference type="ARBA" id="ARBA00005028"/>
    </source>
</evidence>
<sequence>MKTLKLGVYLLCFGFLFSNVSCKESSKKQEAPTVQEESVGLPITKAEYATTPEGAKISEYILTNKNGMQMSVINYGAIITSLTAPNKDGEYENVVLGYTTPEEYFNGNPYFFGAAIGRYGNRIAKGQFSLDGEEYQLTVNDGPNSLHGGKGFDKRVWTAEPVDGAAEPTIKFHYTAEDGEEGYPGKLTTTITYTLTDDNELEIGYEAETDKKTVVNLTQHSYFNLSGKFNTILDHELMLDADGMTPVDETLIPTGEITKVEGTPFDFTSPKEIGKDIKVDDEQLKRGMGYDHNWVLNDQDKGFRKVGSLHHKASGRLMEIYTDQPGIQFYSGNFLDGTHKSKTGGMYEQRSGLCLETQHYPDSPNQPEFPSTVLNPGEKYETKTTYKFSVQ</sequence>
<evidence type="ECO:0000256" key="9">
    <source>
        <dbReference type="ARBA" id="ARBA00023235"/>
    </source>
</evidence>
<dbReference type="PIRSF" id="PIRSF005096">
    <property type="entry name" value="GALM"/>
    <property type="match status" value="1"/>
</dbReference>
<evidence type="ECO:0000256" key="2">
    <source>
        <dbReference type="ARBA" id="ARBA00004496"/>
    </source>
</evidence>
<dbReference type="Gene3D" id="2.70.98.10">
    <property type="match status" value="1"/>
</dbReference>
<dbReference type="InterPro" id="IPR015443">
    <property type="entry name" value="Aldose_1-epimerase"/>
</dbReference>
<evidence type="ECO:0000256" key="7">
    <source>
        <dbReference type="ARBA" id="ARBA00022553"/>
    </source>
</evidence>
<feature type="binding site" evidence="14">
    <location>
        <begin position="121"/>
        <end position="122"/>
    </location>
    <ligand>
        <name>beta-D-galactose</name>
        <dbReference type="ChEBI" id="CHEBI:27667"/>
    </ligand>
</feature>
<dbReference type="Pfam" id="PF01263">
    <property type="entry name" value="Aldose_epim"/>
    <property type="match status" value="1"/>
</dbReference>
<dbReference type="GO" id="GO:0004034">
    <property type="term" value="F:aldose 1-epimerase activity"/>
    <property type="evidence" value="ECO:0007669"/>
    <property type="project" value="UniProtKB-EC"/>
</dbReference>
<dbReference type="STRING" id="1224947.SAMN05216480_109102"/>
<comment type="subcellular location">
    <subcellularLocation>
        <location evidence="2">Cytoplasm</location>
    </subcellularLocation>
</comment>
<keyword evidence="8" id="KW-0106">Calcium</keyword>
<comment type="subunit">
    <text evidence="5">Monomer.</text>
</comment>
<evidence type="ECO:0000256" key="6">
    <source>
        <dbReference type="ARBA" id="ARBA00022490"/>
    </source>
</evidence>
<keyword evidence="10 11" id="KW-0119">Carbohydrate metabolism</keyword>
<evidence type="ECO:0000256" key="14">
    <source>
        <dbReference type="PIRSR" id="PIRSR005096-3"/>
    </source>
</evidence>
<dbReference type="GO" id="GO:0030246">
    <property type="term" value="F:carbohydrate binding"/>
    <property type="evidence" value="ECO:0007669"/>
    <property type="project" value="InterPro"/>
</dbReference>
<comment type="cofactor">
    <cofactor evidence="1">
        <name>Ca(2+)</name>
        <dbReference type="ChEBI" id="CHEBI:29108"/>
    </cofactor>
</comment>
<keyword evidence="16" id="KW-1185">Reference proteome</keyword>
<feature type="active site" description="Proton acceptor" evidence="12">
    <location>
        <position position="356"/>
    </location>
</feature>
<dbReference type="InterPro" id="IPR011013">
    <property type="entry name" value="Gal_mutarotase_sf_dom"/>
</dbReference>
<evidence type="ECO:0000256" key="1">
    <source>
        <dbReference type="ARBA" id="ARBA00001913"/>
    </source>
</evidence>
<dbReference type="SUPFAM" id="SSF74650">
    <property type="entry name" value="Galactose mutarotase-like"/>
    <property type="match status" value="1"/>
</dbReference>
<dbReference type="EMBL" id="FPBK01000009">
    <property type="protein sequence ID" value="SFU60457.1"/>
    <property type="molecule type" value="Genomic_DNA"/>
</dbReference>
<proteinExistence type="inferred from homology"/>
<dbReference type="InterPro" id="IPR008183">
    <property type="entry name" value="Aldose_1/G6P_1-epimerase"/>
</dbReference>
<feature type="active site" description="Proton donor" evidence="12">
    <location>
        <position position="220"/>
    </location>
</feature>
<evidence type="ECO:0000256" key="4">
    <source>
        <dbReference type="ARBA" id="ARBA00006206"/>
    </source>
</evidence>
<keyword evidence="6" id="KW-0963">Cytoplasm</keyword>
<comment type="similarity">
    <text evidence="4 11">Belongs to the aldose epimerase family.</text>
</comment>
<comment type="catalytic activity">
    <reaction evidence="11">
        <text>alpha-D-glucose = beta-D-glucose</text>
        <dbReference type="Rhea" id="RHEA:10264"/>
        <dbReference type="ChEBI" id="CHEBI:15903"/>
        <dbReference type="ChEBI" id="CHEBI:17925"/>
        <dbReference type="EC" id="5.1.3.3"/>
    </reaction>
</comment>
<dbReference type="GO" id="GO:0033499">
    <property type="term" value="P:galactose catabolic process via UDP-galactose, Leloir pathway"/>
    <property type="evidence" value="ECO:0007669"/>
    <property type="project" value="TreeGrafter"/>
</dbReference>
<protein>
    <recommendedName>
        <fullName evidence="11">Aldose 1-epimerase</fullName>
        <ecNumber evidence="11">5.1.3.3</ecNumber>
    </recommendedName>
</protein>
<keyword evidence="9 11" id="KW-0413">Isomerase</keyword>
<accession>A0A1I7HI74</accession>
<dbReference type="PANTHER" id="PTHR10091">
    <property type="entry name" value="ALDOSE-1-EPIMERASE"/>
    <property type="match status" value="1"/>
</dbReference>
<dbReference type="AlphaFoldDB" id="A0A1I7HI74"/>
<dbReference type="GO" id="GO:0006006">
    <property type="term" value="P:glucose metabolic process"/>
    <property type="evidence" value="ECO:0007669"/>
    <property type="project" value="TreeGrafter"/>
</dbReference>
<dbReference type="InterPro" id="IPR014718">
    <property type="entry name" value="GH-type_carb-bd"/>
</dbReference>
<dbReference type="CDD" id="cd09019">
    <property type="entry name" value="galactose_mutarotase_like"/>
    <property type="match status" value="1"/>
</dbReference>
<dbReference type="UniPathway" id="UPA00242"/>